<dbReference type="InterPro" id="IPR037126">
    <property type="entry name" value="PdaC/RsiV-like_sf"/>
</dbReference>
<comment type="caution">
    <text evidence="3">The sequence shown here is derived from an EMBL/GenBank/DDBJ whole genome shotgun (WGS) entry which is preliminary data.</text>
</comment>
<keyword evidence="4" id="KW-1185">Reference proteome</keyword>
<dbReference type="Pfam" id="PF13739">
    <property type="entry name" value="PdaC"/>
    <property type="match status" value="1"/>
</dbReference>
<dbReference type="EMBL" id="RBZO01000013">
    <property type="protein sequence ID" value="RKQ15522.1"/>
    <property type="molecule type" value="Genomic_DNA"/>
</dbReference>
<dbReference type="Proteomes" id="UP000281813">
    <property type="component" value="Unassembled WGS sequence"/>
</dbReference>
<dbReference type="InterPro" id="IPR025303">
    <property type="entry name" value="PdaC"/>
</dbReference>
<evidence type="ECO:0000313" key="4">
    <source>
        <dbReference type="Proteomes" id="UP000281813"/>
    </source>
</evidence>
<name>A0A494YZD2_9BACI</name>
<dbReference type="InterPro" id="IPR021729">
    <property type="entry name" value="DUF3298"/>
</dbReference>
<organism evidence="3 4">
    <name type="scientific">Oceanobacillus bengalensis</name>
    <dbReference type="NCBI Taxonomy" id="1435466"/>
    <lineage>
        <taxon>Bacteria</taxon>
        <taxon>Bacillati</taxon>
        <taxon>Bacillota</taxon>
        <taxon>Bacilli</taxon>
        <taxon>Bacillales</taxon>
        <taxon>Bacillaceae</taxon>
        <taxon>Oceanobacillus</taxon>
    </lineage>
</organism>
<feature type="domain" description="Deacetylase PdaC" evidence="2">
    <location>
        <begin position="24"/>
        <end position="100"/>
    </location>
</feature>
<evidence type="ECO:0000313" key="3">
    <source>
        <dbReference type="EMBL" id="RKQ15522.1"/>
    </source>
</evidence>
<dbReference type="Gene3D" id="3.30.565.40">
    <property type="entry name" value="Fervidobacterium nodosum Rt17-B1 like"/>
    <property type="match status" value="1"/>
</dbReference>
<feature type="domain" description="DUF3298" evidence="1">
    <location>
        <begin position="118"/>
        <end position="188"/>
    </location>
</feature>
<dbReference type="Gene3D" id="3.90.640.20">
    <property type="entry name" value="Heat-shock cognate protein, ATPase"/>
    <property type="match status" value="1"/>
</dbReference>
<evidence type="ECO:0000259" key="1">
    <source>
        <dbReference type="Pfam" id="PF11738"/>
    </source>
</evidence>
<dbReference type="AlphaFoldDB" id="A0A494YZD2"/>
<evidence type="ECO:0000259" key="2">
    <source>
        <dbReference type="Pfam" id="PF13739"/>
    </source>
</evidence>
<reference evidence="3 4" key="1">
    <citation type="journal article" date="2015" name="Antonie Van Leeuwenhoek">
        <title>Oceanobacillus bengalensis sp. nov., a bacterium isolated from seawater of the Bay of Bengal.</title>
        <authorList>
            <person name="Yongchang O."/>
            <person name="Xiang W."/>
            <person name="Wang G."/>
        </authorList>
    </citation>
    <scope>NUCLEOTIDE SEQUENCE [LARGE SCALE GENOMIC DNA]</scope>
    <source>
        <strain evidence="3 4">MCCC 1K00260</strain>
    </source>
</reference>
<protein>
    <submittedName>
        <fullName evidence="3">DUF3298 domain-containing protein</fullName>
    </submittedName>
</protein>
<proteinExistence type="predicted"/>
<gene>
    <name evidence="3" type="ORF">D8M05_09635</name>
</gene>
<sequence length="209" mass="24313">MRKLPISLPVSIQTLEHNGGVNKNIYYPQAFHMDNHTLQRNINHAIIHEVQTLINQQIEDMPSTVVEMLGTYELKNNQRNVLSLTLTNYTYHYHAAHGMTYINALTFDLEKGKKSELEDLFKPNSNYRERLSAIIKRQIKQREIALLDDFTIIKPDQDFYVADKTLVIYFQLYELTAYAFGFPMFPISVYDIQDIINEDGPLGRLAENN</sequence>
<accession>A0A494YZD2</accession>
<dbReference type="OrthoDB" id="5637at2"/>
<dbReference type="Pfam" id="PF11738">
    <property type="entry name" value="DUF3298"/>
    <property type="match status" value="1"/>
</dbReference>